<proteinExistence type="predicted"/>
<organism evidence="1 2">
    <name type="scientific">Trichoderma gamsii</name>
    <dbReference type="NCBI Taxonomy" id="398673"/>
    <lineage>
        <taxon>Eukaryota</taxon>
        <taxon>Fungi</taxon>
        <taxon>Dikarya</taxon>
        <taxon>Ascomycota</taxon>
        <taxon>Pezizomycotina</taxon>
        <taxon>Sordariomycetes</taxon>
        <taxon>Hypocreomycetidae</taxon>
        <taxon>Hypocreales</taxon>
        <taxon>Hypocreaceae</taxon>
        <taxon>Trichoderma</taxon>
    </lineage>
</organism>
<name>A0A2K0SV24_9HYPO</name>
<dbReference type="EMBL" id="MTYH01000195">
    <property type="protein sequence ID" value="PNP37123.1"/>
    <property type="molecule type" value="Genomic_DNA"/>
</dbReference>
<evidence type="ECO:0000313" key="2">
    <source>
        <dbReference type="Proteomes" id="UP000236546"/>
    </source>
</evidence>
<sequence length="56" mass="6788">MFNLAWYVRQIRTQTVWLTATLPPEMERAFMEHNHLVRPQIIQESTNRANIRYTVD</sequence>
<dbReference type="OrthoDB" id="5075206at2759"/>
<comment type="caution">
    <text evidence="1">The sequence shown here is derived from an EMBL/GenBank/DDBJ whole genome shotgun (WGS) entry which is preliminary data.</text>
</comment>
<evidence type="ECO:0000313" key="1">
    <source>
        <dbReference type="EMBL" id="PNP37123.1"/>
    </source>
</evidence>
<dbReference type="Proteomes" id="UP000236546">
    <property type="component" value="Unassembled WGS sequence"/>
</dbReference>
<evidence type="ECO:0008006" key="3">
    <source>
        <dbReference type="Google" id="ProtNLM"/>
    </source>
</evidence>
<protein>
    <recommendedName>
        <fullName evidence="3">Helicase ATP-binding domain-containing protein</fullName>
    </recommendedName>
</protein>
<reference evidence="1 2" key="1">
    <citation type="submission" date="2017-02" db="EMBL/GenBank/DDBJ databases">
        <title>Genomes of Trichoderma spp. with biocontrol activity.</title>
        <authorList>
            <person name="Gardiner D."/>
            <person name="Kazan K."/>
            <person name="Vos C."/>
            <person name="Harvey P."/>
        </authorList>
    </citation>
    <scope>NUCLEOTIDE SEQUENCE [LARGE SCALE GENOMIC DNA]</scope>
    <source>
        <strain evidence="1 2">A5MH</strain>
    </source>
</reference>
<dbReference type="AlphaFoldDB" id="A0A2K0SV24"/>
<accession>A0A2K0SV24</accession>
<gene>
    <name evidence="1" type="ORF">TGAMA5MH_10979</name>
</gene>